<sequence>MEAFDLHNPVHRVTVDQFHRMIDAGVFRDGDRVELIDGEMRDMTPIGPPHGSSTDRLTMLFAPAFADVAIVRVQGALVLDDGTEVYPDLMLLKLRQDRYAKAHPVGDDALLVIEVADRSLATDAGVKRAKYACAGIRRYWVVDLPNRQLHDYRDPDRFSGRYRQLHTLSEGVLPIKIEEVDLQVDIAELFPV</sequence>
<name>A0A6P1DXB4_9GAMM</name>
<keyword evidence="2" id="KW-0255">Endonuclease</keyword>
<organism evidence="2 3">
    <name type="scientific">Thiorhodococcus mannitoliphagus</name>
    <dbReference type="NCBI Taxonomy" id="329406"/>
    <lineage>
        <taxon>Bacteria</taxon>
        <taxon>Pseudomonadati</taxon>
        <taxon>Pseudomonadota</taxon>
        <taxon>Gammaproteobacteria</taxon>
        <taxon>Chromatiales</taxon>
        <taxon>Chromatiaceae</taxon>
        <taxon>Thiorhodococcus</taxon>
    </lineage>
</organism>
<keyword evidence="2" id="KW-0540">Nuclease</keyword>
<proteinExistence type="predicted"/>
<dbReference type="PANTHER" id="PTHR35400:SF1">
    <property type="entry name" value="SLR1083 PROTEIN"/>
    <property type="match status" value="1"/>
</dbReference>
<dbReference type="InterPro" id="IPR012296">
    <property type="entry name" value="Nuclease_put_TT1808"/>
</dbReference>
<dbReference type="SUPFAM" id="SSF52980">
    <property type="entry name" value="Restriction endonuclease-like"/>
    <property type="match status" value="1"/>
</dbReference>
<comment type="caution">
    <text evidence="2">The sequence shown here is derived from an EMBL/GenBank/DDBJ whole genome shotgun (WGS) entry which is preliminary data.</text>
</comment>
<protein>
    <submittedName>
        <fullName evidence="2">Uma2 family endonuclease</fullName>
    </submittedName>
</protein>
<dbReference type="GO" id="GO:0004519">
    <property type="term" value="F:endonuclease activity"/>
    <property type="evidence" value="ECO:0007669"/>
    <property type="project" value="UniProtKB-KW"/>
</dbReference>
<evidence type="ECO:0000259" key="1">
    <source>
        <dbReference type="Pfam" id="PF05685"/>
    </source>
</evidence>
<reference evidence="3" key="1">
    <citation type="journal article" date="2020" name="Microbiol. Resour. Announc.">
        <title>Draft Genome Sequences of Thiorhodococcus mannitoliphagus and Thiorhodococcus minor, Purple Sulfur Photosynthetic Bacteria in the Gammaproteobacterial Family Chromatiaceae.</title>
        <authorList>
            <person name="Aviles F.A."/>
            <person name="Meyer T.E."/>
            <person name="Kyndt J.A."/>
        </authorList>
    </citation>
    <scope>NUCLEOTIDE SEQUENCE [LARGE SCALE GENOMIC DNA]</scope>
    <source>
        <strain evidence="3">DSM 18266</strain>
    </source>
</reference>
<dbReference type="InterPro" id="IPR011335">
    <property type="entry name" value="Restrct_endonuc-II-like"/>
</dbReference>
<dbReference type="EMBL" id="JAAIJR010000142">
    <property type="protein sequence ID" value="NEX22957.1"/>
    <property type="molecule type" value="Genomic_DNA"/>
</dbReference>
<dbReference type="AlphaFoldDB" id="A0A6P1DXB4"/>
<dbReference type="Pfam" id="PF05685">
    <property type="entry name" value="Uma2"/>
    <property type="match status" value="1"/>
</dbReference>
<keyword evidence="2" id="KW-0378">Hydrolase</keyword>
<accession>A0A6P1DXB4</accession>
<reference evidence="2 3" key="2">
    <citation type="submission" date="2020-02" db="EMBL/GenBank/DDBJ databases">
        <title>Genome sequences of Thiorhodococcus mannitoliphagus and Thiorhodococcus minor, purple sulfur photosynthetic bacteria in the gammaproteobacterial family, Chromatiaceae.</title>
        <authorList>
            <person name="Aviles F.A."/>
            <person name="Meyer T.E."/>
            <person name="Kyndt J.A."/>
        </authorList>
    </citation>
    <scope>NUCLEOTIDE SEQUENCE [LARGE SCALE GENOMIC DNA]</scope>
    <source>
        <strain evidence="2 3">DSM 18266</strain>
    </source>
</reference>
<dbReference type="Gene3D" id="3.90.1570.10">
    <property type="entry name" value="tt1808, chain A"/>
    <property type="match status" value="1"/>
</dbReference>
<feature type="domain" description="Putative restriction endonuclease" evidence="1">
    <location>
        <begin position="16"/>
        <end position="174"/>
    </location>
</feature>
<dbReference type="CDD" id="cd06260">
    <property type="entry name" value="DUF820-like"/>
    <property type="match status" value="1"/>
</dbReference>
<evidence type="ECO:0000313" key="3">
    <source>
        <dbReference type="Proteomes" id="UP000471640"/>
    </source>
</evidence>
<dbReference type="PANTHER" id="PTHR35400">
    <property type="entry name" value="SLR1083 PROTEIN"/>
    <property type="match status" value="1"/>
</dbReference>
<gene>
    <name evidence="2" type="ORF">G3480_22095</name>
</gene>
<dbReference type="RefSeq" id="WP_164656128.1">
    <property type="nucleotide sequence ID" value="NZ_JAAIJR010000142.1"/>
</dbReference>
<keyword evidence="3" id="KW-1185">Reference proteome</keyword>
<dbReference type="Proteomes" id="UP000471640">
    <property type="component" value="Unassembled WGS sequence"/>
</dbReference>
<dbReference type="InterPro" id="IPR008538">
    <property type="entry name" value="Uma2"/>
</dbReference>
<evidence type="ECO:0000313" key="2">
    <source>
        <dbReference type="EMBL" id="NEX22957.1"/>
    </source>
</evidence>